<name>A0A6V8PJX7_9ACTN</name>
<feature type="transmembrane region" description="Helical" evidence="1">
    <location>
        <begin position="240"/>
        <end position="260"/>
    </location>
</feature>
<evidence type="ECO:0000313" key="3">
    <source>
        <dbReference type="Proteomes" id="UP000568877"/>
    </source>
</evidence>
<dbReference type="Proteomes" id="UP000568877">
    <property type="component" value="Unassembled WGS sequence"/>
</dbReference>
<keyword evidence="1" id="KW-1133">Transmembrane helix</keyword>
<evidence type="ECO:0000256" key="1">
    <source>
        <dbReference type="SAM" id="Phobius"/>
    </source>
</evidence>
<evidence type="ECO:0008006" key="4">
    <source>
        <dbReference type="Google" id="ProtNLM"/>
    </source>
</evidence>
<feature type="transmembrane region" description="Helical" evidence="1">
    <location>
        <begin position="143"/>
        <end position="161"/>
    </location>
</feature>
<reference evidence="2 3" key="1">
    <citation type="journal article" date="2020" name="Front. Microbiol.">
        <title>Single-cell genomics of novel Actinobacteria with the Wood-Ljungdahl pathway discovered in a serpentinizing system.</title>
        <authorList>
            <person name="Merino N."/>
            <person name="Kawai M."/>
            <person name="Boyd E.S."/>
            <person name="Colman D.R."/>
            <person name="McGlynn S.E."/>
            <person name="Nealson K.H."/>
            <person name="Kurokawa K."/>
            <person name="Hongoh Y."/>
        </authorList>
    </citation>
    <scope>NUCLEOTIDE SEQUENCE [LARGE SCALE GENOMIC DNA]</scope>
    <source>
        <strain evidence="2 3">S42</strain>
    </source>
</reference>
<feature type="transmembrane region" description="Helical" evidence="1">
    <location>
        <begin position="116"/>
        <end position="136"/>
    </location>
</feature>
<organism evidence="2 3">
    <name type="scientific">Candidatus Hakubella thermalkaliphila</name>
    <dbReference type="NCBI Taxonomy" id="2754717"/>
    <lineage>
        <taxon>Bacteria</taxon>
        <taxon>Bacillati</taxon>
        <taxon>Actinomycetota</taxon>
        <taxon>Actinomycetota incertae sedis</taxon>
        <taxon>Candidatus Hakubellales</taxon>
        <taxon>Candidatus Hakubellaceae</taxon>
        <taxon>Candidatus Hakubella</taxon>
    </lineage>
</organism>
<accession>A0A6V8PJX7</accession>
<evidence type="ECO:0000313" key="2">
    <source>
        <dbReference type="EMBL" id="GFP32909.1"/>
    </source>
</evidence>
<feature type="transmembrane region" description="Helical" evidence="1">
    <location>
        <begin position="167"/>
        <end position="184"/>
    </location>
</feature>
<proteinExistence type="predicted"/>
<protein>
    <recommendedName>
        <fullName evidence="4">Glycosyltransferase RgtA/B/C/D-like domain-containing protein</fullName>
    </recommendedName>
</protein>
<sequence length="370" mass="42888">MTYYFNKKARGFRDRVKTLSAYATLNNAITHCFLLIVMVVMTHQEWFSFNSILTHGDWPHWYTENMAELFSLSGWATWNSWPNMDFGSQNIQVYFFPVMFIWGLFGHLGLDYHFATRVTIFIPIAVFAPLTSYLLVKRFTKSYLAAFIGALIYTFNSYFIATQTQHPVIALVYSIAPLIFLEFDKLLKEPTSKRVIVFTLVYSIGFLYEARIMYIMFWIMALFFLYRSVFKVAISLSNKLILRISTAGILLLLLNIFWLLPSLTAYETISATANRGLFGNEFLNTLRAFALFHPFWTGKEPAWFIVQAIPLGFWLLPLLAFSSLLIKRSNIPKEIYFFAGLALLGVLLTKQSAPPLPDLYRWLYENFPGF</sequence>
<feature type="non-terminal residue" evidence="2">
    <location>
        <position position="370"/>
    </location>
</feature>
<gene>
    <name evidence="2" type="ORF">HKBW3S42_01218</name>
</gene>
<feature type="transmembrane region" description="Helical" evidence="1">
    <location>
        <begin position="302"/>
        <end position="326"/>
    </location>
</feature>
<feature type="transmembrane region" description="Helical" evidence="1">
    <location>
        <begin position="214"/>
        <end position="233"/>
    </location>
</feature>
<dbReference type="EMBL" id="BLSA01000193">
    <property type="protein sequence ID" value="GFP32909.1"/>
    <property type="molecule type" value="Genomic_DNA"/>
</dbReference>
<comment type="caution">
    <text evidence="2">The sequence shown here is derived from an EMBL/GenBank/DDBJ whole genome shotgun (WGS) entry which is preliminary data.</text>
</comment>
<feature type="transmembrane region" description="Helical" evidence="1">
    <location>
        <begin position="21"/>
        <end position="41"/>
    </location>
</feature>
<dbReference type="AlphaFoldDB" id="A0A6V8PJX7"/>
<keyword evidence="1" id="KW-0812">Transmembrane</keyword>
<keyword evidence="1" id="KW-0472">Membrane</keyword>